<sequence>MQEQLSWVDLASQPRPFHSTLPPSDPSFPGGPTPSAVSTMQALVLLGRSEQSCAVLCEDGLGVTVSVFFSSQ</sequence>
<feature type="compositionally biased region" description="Pro residues" evidence="1">
    <location>
        <begin position="23"/>
        <end position="32"/>
    </location>
</feature>
<gene>
    <name evidence="2" type="ORF">J1605_021431</name>
</gene>
<reference evidence="2 3" key="1">
    <citation type="submission" date="2022-11" db="EMBL/GenBank/DDBJ databases">
        <title>Whole genome sequence of Eschrichtius robustus ER-17-0199.</title>
        <authorList>
            <person name="Bruniche-Olsen A."/>
            <person name="Black A.N."/>
            <person name="Fields C.J."/>
            <person name="Walden K."/>
            <person name="Dewoody J.A."/>
        </authorList>
    </citation>
    <scope>NUCLEOTIDE SEQUENCE [LARGE SCALE GENOMIC DNA]</scope>
    <source>
        <strain evidence="2">ER-17-0199</strain>
        <tissue evidence="2">Blubber</tissue>
    </source>
</reference>
<dbReference type="Proteomes" id="UP001159641">
    <property type="component" value="Unassembled WGS sequence"/>
</dbReference>
<comment type="caution">
    <text evidence="2">The sequence shown here is derived from an EMBL/GenBank/DDBJ whole genome shotgun (WGS) entry which is preliminary data.</text>
</comment>
<evidence type="ECO:0000313" key="2">
    <source>
        <dbReference type="EMBL" id="KAJ8790354.1"/>
    </source>
</evidence>
<protein>
    <submittedName>
        <fullName evidence="2">Uncharacterized protein</fullName>
    </submittedName>
</protein>
<dbReference type="EMBL" id="JAIQCJ010001357">
    <property type="protein sequence ID" value="KAJ8790354.1"/>
    <property type="molecule type" value="Genomic_DNA"/>
</dbReference>
<dbReference type="AlphaFoldDB" id="A0AB34HIG2"/>
<name>A0AB34HIG2_ESCRO</name>
<proteinExistence type="predicted"/>
<feature type="region of interest" description="Disordered" evidence="1">
    <location>
        <begin position="1"/>
        <end position="35"/>
    </location>
</feature>
<keyword evidence="3" id="KW-1185">Reference proteome</keyword>
<evidence type="ECO:0000256" key="1">
    <source>
        <dbReference type="SAM" id="MobiDB-lite"/>
    </source>
</evidence>
<evidence type="ECO:0000313" key="3">
    <source>
        <dbReference type="Proteomes" id="UP001159641"/>
    </source>
</evidence>
<organism evidence="2 3">
    <name type="scientific">Eschrichtius robustus</name>
    <name type="common">California gray whale</name>
    <name type="synonym">Eschrichtius gibbosus</name>
    <dbReference type="NCBI Taxonomy" id="9764"/>
    <lineage>
        <taxon>Eukaryota</taxon>
        <taxon>Metazoa</taxon>
        <taxon>Chordata</taxon>
        <taxon>Craniata</taxon>
        <taxon>Vertebrata</taxon>
        <taxon>Euteleostomi</taxon>
        <taxon>Mammalia</taxon>
        <taxon>Eutheria</taxon>
        <taxon>Laurasiatheria</taxon>
        <taxon>Artiodactyla</taxon>
        <taxon>Whippomorpha</taxon>
        <taxon>Cetacea</taxon>
        <taxon>Mysticeti</taxon>
        <taxon>Eschrichtiidae</taxon>
        <taxon>Eschrichtius</taxon>
    </lineage>
</organism>
<accession>A0AB34HIG2</accession>